<dbReference type="EMBL" id="CM055102">
    <property type="protein sequence ID" value="KAJ7537883.1"/>
    <property type="molecule type" value="Genomic_DNA"/>
</dbReference>
<keyword evidence="2" id="KW-1185">Reference proteome</keyword>
<evidence type="ECO:0000313" key="1">
    <source>
        <dbReference type="EMBL" id="KAJ7537883.1"/>
    </source>
</evidence>
<comment type="caution">
    <text evidence="1">The sequence shown here is derived from an EMBL/GenBank/DDBJ whole genome shotgun (WGS) entry which is preliminary data.</text>
</comment>
<accession>A0ACC2C755</accession>
<dbReference type="Proteomes" id="UP001162992">
    <property type="component" value="Chromosome 11"/>
</dbReference>
<reference evidence="2" key="1">
    <citation type="journal article" date="2024" name="Proc. Natl. Acad. Sci. U.S.A.">
        <title>Extraordinary preservation of gene collinearity over three hundred million years revealed in homosporous lycophytes.</title>
        <authorList>
            <person name="Li C."/>
            <person name="Wickell D."/>
            <person name="Kuo L.Y."/>
            <person name="Chen X."/>
            <person name="Nie B."/>
            <person name="Liao X."/>
            <person name="Peng D."/>
            <person name="Ji J."/>
            <person name="Jenkins J."/>
            <person name="Williams M."/>
            <person name="Shu S."/>
            <person name="Plott C."/>
            <person name="Barry K."/>
            <person name="Rajasekar S."/>
            <person name="Grimwood J."/>
            <person name="Han X."/>
            <person name="Sun S."/>
            <person name="Hou Z."/>
            <person name="He W."/>
            <person name="Dai G."/>
            <person name="Sun C."/>
            <person name="Schmutz J."/>
            <person name="Leebens-Mack J.H."/>
            <person name="Li F.W."/>
            <person name="Wang L."/>
        </authorList>
    </citation>
    <scope>NUCLEOTIDE SEQUENCE [LARGE SCALE GENOMIC DNA]</scope>
    <source>
        <strain evidence="2">cv. PW_Plant_1</strain>
    </source>
</reference>
<organism evidence="1 2">
    <name type="scientific">Diphasiastrum complanatum</name>
    <name type="common">Issler's clubmoss</name>
    <name type="synonym">Lycopodium complanatum</name>
    <dbReference type="NCBI Taxonomy" id="34168"/>
    <lineage>
        <taxon>Eukaryota</taxon>
        <taxon>Viridiplantae</taxon>
        <taxon>Streptophyta</taxon>
        <taxon>Embryophyta</taxon>
        <taxon>Tracheophyta</taxon>
        <taxon>Lycopodiopsida</taxon>
        <taxon>Lycopodiales</taxon>
        <taxon>Lycopodiaceae</taxon>
        <taxon>Lycopodioideae</taxon>
        <taxon>Diphasiastrum</taxon>
    </lineage>
</organism>
<gene>
    <name evidence="1" type="ORF">O6H91_11G026000</name>
</gene>
<name>A0ACC2C755_DIPCM</name>
<evidence type="ECO:0000313" key="2">
    <source>
        <dbReference type="Proteomes" id="UP001162992"/>
    </source>
</evidence>
<protein>
    <submittedName>
        <fullName evidence="1">Uncharacterized protein</fullName>
    </submittedName>
</protein>
<sequence>MDYVSASEAGNCCSYRNPQRRHVVGRRILRNGLKGKAQRTLTTHNVCPIDMLNCLHVKRKSHNCEADICGKGSKRCSQTYYVYLDTSEDDPEDDSRWSAQEHSAHCPEKWSEDVSKEHFKCSAQEPSTHHRGKRSEDVSKERSRWSAQEPAAHRWRNCYGGVSKESVRWSAQRLGLIVGRNLRNTILRILSSLLSVVKNCLKMNIKNGSEGLCKSQVLVVAENVVKIYRRHVRDALPRSLVTSAENPVLKSLQRHV</sequence>
<proteinExistence type="predicted"/>